<name>A0A9D5CSZ8_9LILI</name>
<dbReference type="CDD" id="cd00303">
    <property type="entry name" value="retropepsin_like"/>
    <property type="match status" value="1"/>
</dbReference>
<accession>A0A9D5CSZ8</accession>
<comment type="caution">
    <text evidence="2">The sequence shown here is derived from an EMBL/GenBank/DDBJ whole genome shotgun (WGS) entry which is preliminary data.</text>
</comment>
<feature type="region of interest" description="Disordered" evidence="1">
    <location>
        <begin position="84"/>
        <end position="114"/>
    </location>
</feature>
<protein>
    <submittedName>
        <fullName evidence="2">Uncharacterized protein</fullName>
    </submittedName>
</protein>
<feature type="compositionally biased region" description="Acidic residues" evidence="1">
    <location>
        <begin position="352"/>
        <end position="364"/>
    </location>
</feature>
<feature type="compositionally biased region" description="Low complexity" evidence="1">
    <location>
        <begin position="305"/>
        <end position="318"/>
    </location>
</feature>
<dbReference type="Gene3D" id="2.40.70.10">
    <property type="entry name" value="Acid Proteases"/>
    <property type="match status" value="1"/>
</dbReference>
<dbReference type="OrthoDB" id="1937476at2759"/>
<feature type="region of interest" description="Disordered" evidence="1">
    <location>
        <begin position="1"/>
        <end position="26"/>
    </location>
</feature>
<proteinExistence type="predicted"/>
<dbReference type="PANTHER" id="PTHR33240">
    <property type="entry name" value="OS08G0508500 PROTEIN"/>
    <property type="match status" value="1"/>
</dbReference>
<dbReference type="PANTHER" id="PTHR33240:SF15">
    <property type="entry name" value="GAG-PRO-LIKE PROTEIN"/>
    <property type="match status" value="1"/>
</dbReference>
<dbReference type="SUPFAM" id="SSF50630">
    <property type="entry name" value="Acid proteases"/>
    <property type="match status" value="1"/>
</dbReference>
<reference evidence="2" key="1">
    <citation type="submission" date="2021-03" db="EMBL/GenBank/DDBJ databases">
        <authorList>
            <person name="Li Z."/>
            <person name="Yang C."/>
        </authorList>
    </citation>
    <scope>NUCLEOTIDE SEQUENCE</scope>
    <source>
        <strain evidence="2">Dzin_1.0</strain>
        <tissue evidence="2">Leaf</tissue>
    </source>
</reference>
<reference evidence="2" key="2">
    <citation type="journal article" date="2022" name="Hortic Res">
        <title>The genome of Dioscorea zingiberensis sheds light on the biosynthesis, origin and evolution of the medicinally important diosgenin saponins.</title>
        <authorList>
            <person name="Li Y."/>
            <person name="Tan C."/>
            <person name="Li Z."/>
            <person name="Guo J."/>
            <person name="Li S."/>
            <person name="Chen X."/>
            <person name="Wang C."/>
            <person name="Dai X."/>
            <person name="Yang H."/>
            <person name="Song W."/>
            <person name="Hou L."/>
            <person name="Xu J."/>
            <person name="Tong Z."/>
            <person name="Xu A."/>
            <person name="Yuan X."/>
            <person name="Wang W."/>
            <person name="Yang Q."/>
            <person name="Chen L."/>
            <person name="Sun Z."/>
            <person name="Wang K."/>
            <person name="Pan B."/>
            <person name="Chen J."/>
            <person name="Bao Y."/>
            <person name="Liu F."/>
            <person name="Qi X."/>
            <person name="Gang D.R."/>
            <person name="Wen J."/>
            <person name="Li J."/>
        </authorList>
    </citation>
    <scope>NUCLEOTIDE SEQUENCE</scope>
    <source>
        <strain evidence="2">Dzin_1.0</strain>
    </source>
</reference>
<feature type="compositionally biased region" description="Basic and acidic residues" evidence="1">
    <location>
        <begin position="1"/>
        <end position="13"/>
    </location>
</feature>
<evidence type="ECO:0000256" key="1">
    <source>
        <dbReference type="SAM" id="MobiDB-lite"/>
    </source>
</evidence>
<evidence type="ECO:0000313" key="2">
    <source>
        <dbReference type="EMBL" id="KAJ0978344.1"/>
    </source>
</evidence>
<evidence type="ECO:0000313" key="3">
    <source>
        <dbReference type="Proteomes" id="UP001085076"/>
    </source>
</evidence>
<dbReference type="AlphaFoldDB" id="A0A9D5CSZ8"/>
<sequence length="502" mass="56768">MPPTKTTKDKRESFNQAVGWEAPSSRRSYRRQMGKVTLTNDYFEGKSECHAIAVQDDSEDELNFPVEEDEGPPHVHQMQLRAGKVLQPRQLPSSNDKNKGKEVEEENIASKRPSKRPNYNILAHLKKVPALLSMYDALMMSAEVRDSLIHALQNPEEYQAYFAEINMKEALYAFHAPSVSFTDEDLLLGTTEHNRPLYVTGYCDGMKINRVLIDPGSSVNLMTLNTLRTLALEICHLSPERIIIQGFNQHSQKALGSITLPIKFGKMTSDVKFHVIDADASYKALLGRPWIHENHVVPSTLHQWGKLSKGSTSSKGGKPPSPKEESLVKAPKSAPALQKKESVLPHFGSDTESSDDESDDDEDQAGGSIQENTLHITRIPEGLYKSLADLSVNTVEHLKTFYVPARHEGERGVLFYKAKSNKIPNDDVINIKGLEDDEVQPIRFPNYYPDKLKEMFENFAGEIKWSRKSYQNFHRLWNPTHIDKRGIGYSIFRAFMLHDNAP</sequence>
<gene>
    <name evidence="2" type="ORF">J5N97_013818</name>
</gene>
<organism evidence="2 3">
    <name type="scientific">Dioscorea zingiberensis</name>
    <dbReference type="NCBI Taxonomy" id="325984"/>
    <lineage>
        <taxon>Eukaryota</taxon>
        <taxon>Viridiplantae</taxon>
        <taxon>Streptophyta</taxon>
        <taxon>Embryophyta</taxon>
        <taxon>Tracheophyta</taxon>
        <taxon>Spermatophyta</taxon>
        <taxon>Magnoliopsida</taxon>
        <taxon>Liliopsida</taxon>
        <taxon>Dioscoreales</taxon>
        <taxon>Dioscoreaceae</taxon>
        <taxon>Dioscorea</taxon>
    </lineage>
</organism>
<dbReference type="EMBL" id="JAGGNH010000003">
    <property type="protein sequence ID" value="KAJ0978344.1"/>
    <property type="molecule type" value="Genomic_DNA"/>
</dbReference>
<feature type="region of interest" description="Disordered" evidence="1">
    <location>
        <begin position="302"/>
        <end position="372"/>
    </location>
</feature>
<dbReference type="Proteomes" id="UP001085076">
    <property type="component" value="Miscellaneous, Linkage group lg03"/>
</dbReference>
<keyword evidence="3" id="KW-1185">Reference proteome</keyword>
<dbReference type="InterPro" id="IPR021109">
    <property type="entry name" value="Peptidase_aspartic_dom_sf"/>
</dbReference>